<dbReference type="InterPro" id="IPR007833">
    <property type="entry name" value="Capsule_polysaccharide_synth"/>
</dbReference>
<proteinExistence type="predicted"/>
<evidence type="ECO:0000313" key="1">
    <source>
        <dbReference type="EMBL" id="EPX86247.1"/>
    </source>
</evidence>
<dbReference type="AlphaFoldDB" id="S9R2W3"/>
<gene>
    <name evidence="1" type="ORF">ruthe_01058</name>
</gene>
<dbReference type="HOGENOM" id="CLU_902798_0_0_5"/>
<dbReference type="STRING" id="1123069.ruthe_01058"/>
<dbReference type="GO" id="GO:0000271">
    <property type="term" value="P:polysaccharide biosynthetic process"/>
    <property type="evidence" value="ECO:0007669"/>
    <property type="project" value="InterPro"/>
</dbReference>
<dbReference type="Pfam" id="PF05159">
    <property type="entry name" value="Capsule_synth"/>
    <property type="match status" value="2"/>
</dbReference>
<dbReference type="PATRIC" id="fig|1123069.3.peg.1030"/>
<dbReference type="EMBL" id="AOLV01000010">
    <property type="protein sequence ID" value="EPX86247.1"/>
    <property type="molecule type" value="Genomic_DNA"/>
</dbReference>
<sequence>MTAGGAAPEGGERRPLHVFNGGFLWQPRLRRILHLAGYDVRLGRPPPGGLVGVWGLSPTAWRGEAVAARTGAALLRVEDAFLRSVRPGRGGGGPPIGLLIDRTGVHFDGRTPSDLETLLRTHPLDESPLLARARAGIARLRRSDLSKYNAHDPEAPPPPPGYVLVVDQTQGDASLRACGADRGTFLAMLAAARAAHPGMRIVVKTHPETALGKRPGHLGNEDLGPGMMLMTAPVSPWRLLEGAAAVWTVSSQMGFEAILAGHRPVVWGAALLCRLGPDRGSHAGGAAGTAPDAGAALCRGDAALSALV</sequence>
<protein>
    <submittedName>
        <fullName evidence="1">Capsule polysaccharide export protein</fullName>
    </submittedName>
</protein>
<evidence type="ECO:0000313" key="2">
    <source>
        <dbReference type="Proteomes" id="UP000015346"/>
    </source>
</evidence>
<keyword evidence="2" id="KW-1185">Reference proteome</keyword>
<organism evidence="1 2">
    <name type="scientific">Rubellimicrobium thermophilum DSM 16684</name>
    <dbReference type="NCBI Taxonomy" id="1123069"/>
    <lineage>
        <taxon>Bacteria</taxon>
        <taxon>Pseudomonadati</taxon>
        <taxon>Pseudomonadota</taxon>
        <taxon>Alphaproteobacteria</taxon>
        <taxon>Rhodobacterales</taxon>
        <taxon>Roseobacteraceae</taxon>
        <taxon>Rubellimicrobium</taxon>
    </lineage>
</organism>
<dbReference type="GO" id="GO:0015774">
    <property type="term" value="P:polysaccharide transport"/>
    <property type="evidence" value="ECO:0007669"/>
    <property type="project" value="InterPro"/>
</dbReference>
<accession>S9R2W3</accession>
<name>S9R2W3_9RHOB</name>
<dbReference type="Proteomes" id="UP000015346">
    <property type="component" value="Unassembled WGS sequence"/>
</dbReference>
<reference evidence="1 2" key="1">
    <citation type="journal article" date="2013" name="Stand. Genomic Sci.">
        <title>Genome sequence of the reddish-pigmented Rubellimicrobium thermophilum type strain (DSM 16684(T)), a member of the Roseobacter clade.</title>
        <authorList>
            <person name="Fiebig A."/>
            <person name="Riedel T."/>
            <person name="Gronow S."/>
            <person name="Petersen J."/>
            <person name="Klenk H.P."/>
            <person name="Goker M."/>
        </authorList>
    </citation>
    <scope>NUCLEOTIDE SEQUENCE [LARGE SCALE GENOMIC DNA]</scope>
    <source>
        <strain evidence="1 2">DSM 16684</strain>
    </source>
</reference>
<comment type="caution">
    <text evidence="1">The sequence shown here is derived from an EMBL/GenBank/DDBJ whole genome shotgun (WGS) entry which is preliminary data.</text>
</comment>